<feature type="region of interest" description="Disordered" evidence="1">
    <location>
        <begin position="45"/>
        <end position="66"/>
    </location>
</feature>
<dbReference type="EMBL" id="JAUUCC010000234">
    <property type="protein sequence ID" value="MEE2055830.1"/>
    <property type="molecule type" value="Genomic_DNA"/>
</dbReference>
<dbReference type="InterPro" id="IPR010064">
    <property type="entry name" value="HK97-gp10_tail"/>
</dbReference>
<name>A0ABU7L2Q5_9ACTN</name>
<feature type="compositionally biased region" description="Polar residues" evidence="1">
    <location>
        <begin position="50"/>
        <end position="63"/>
    </location>
</feature>
<accession>A0ABU7L2Q5</accession>
<organism evidence="2 3">
    <name type="scientific">Nocardiopsis tropica</name>
    <dbReference type="NCBI Taxonomy" id="109330"/>
    <lineage>
        <taxon>Bacteria</taxon>
        <taxon>Bacillati</taxon>
        <taxon>Actinomycetota</taxon>
        <taxon>Actinomycetes</taxon>
        <taxon>Streptosporangiales</taxon>
        <taxon>Nocardiopsidaceae</taxon>
        <taxon>Nocardiopsis</taxon>
    </lineage>
</organism>
<evidence type="ECO:0000313" key="2">
    <source>
        <dbReference type="EMBL" id="MEE2055830.1"/>
    </source>
</evidence>
<evidence type="ECO:0000256" key="1">
    <source>
        <dbReference type="SAM" id="MobiDB-lite"/>
    </source>
</evidence>
<evidence type="ECO:0000313" key="3">
    <source>
        <dbReference type="Proteomes" id="UP001348641"/>
    </source>
</evidence>
<dbReference type="RefSeq" id="WP_330162549.1">
    <property type="nucleotide sequence ID" value="NZ_JAUUCC010000234.1"/>
</dbReference>
<dbReference type="Pfam" id="PF04883">
    <property type="entry name" value="HK97-gp10_like"/>
    <property type="match status" value="1"/>
</dbReference>
<reference evidence="2 3" key="1">
    <citation type="submission" date="2023-07" db="EMBL/GenBank/DDBJ databases">
        <authorList>
            <person name="Girao M."/>
            <person name="Carvalho M.F."/>
        </authorList>
    </citation>
    <scope>NUCLEOTIDE SEQUENCE [LARGE SCALE GENOMIC DNA]</scope>
    <source>
        <strain evidence="2 3">66/93</strain>
    </source>
</reference>
<dbReference type="Proteomes" id="UP001348641">
    <property type="component" value="Unassembled WGS sequence"/>
</dbReference>
<comment type="caution">
    <text evidence="2">The sequence shown here is derived from an EMBL/GenBank/DDBJ whole genome shotgun (WGS) entry which is preliminary data.</text>
</comment>
<gene>
    <name evidence="2" type="ORF">Q8A49_35550</name>
</gene>
<protein>
    <submittedName>
        <fullName evidence="2">HK97 gp10 family phage protein</fullName>
    </submittedName>
</protein>
<sequence length="116" mass="12451">MAARRPRFRPDTKGIGRILASQQMEAAMVERARLLQARAQSLAAEHRRTGQYQDSFTISSTTEGGVKGDRAEAVLRNGAPHATLVEWGGQHLEAQRIMGRAAGEVSAPKKRSGGGG</sequence>
<proteinExistence type="predicted"/>